<dbReference type="EMBL" id="JACSIT010000061">
    <property type="protein sequence ID" value="MBC6993220.1"/>
    <property type="molecule type" value="Genomic_DNA"/>
</dbReference>
<organism evidence="1 2">
    <name type="scientific">Neolewinella lacunae</name>
    <dbReference type="NCBI Taxonomy" id="1517758"/>
    <lineage>
        <taxon>Bacteria</taxon>
        <taxon>Pseudomonadati</taxon>
        <taxon>Bacteroidota</taxon>
        <taxon>Saprospiria</taxon>
        <taxon>Saprospirales</taxon>
        <taxon>Lewinellaceae</taxon>
        <taxon>Neolewinella</taxon>
    </lineage>
</organism>
<protein>
    <submittedName>
        <fullName evidence="1">Uncharacterized protein</fullName>
    </submittedName>
</protein>
<comment type="caution">
    <text evidence="1">The sequence shown here is derived from an EMBL/GenBank/DDBJ whole genome shotgun (WGS) entry which is preliminary data.</text>
</comment>
<sequence length="83" mass="9982">MEQPSEEDLVYIRLLRKQLGQEWHLAREKVIAALPEGYDPEYIAKFVDDRPDPGIHINPYGVEPRFYPHRVTRRLLEFYRSKE</sequence>
<proteinExistence type="predicted"/>
<accession>A0A923T6A6</accession>
<dbReference type="Proteomes" id="UP000650081">
    <property type="component" value="Unassembled WGS sequence"/>
</dbReference>
<name>A0A923T6A6_9BACT</name>
<evidence type="ECO:0000313" key="2">
    <source>
        <dbReference type="Proteomes" id="UP000650081"/>
    </source>
</evidence>
<evidence type="ECO:0000313" key="1">
    <source>
        <dbReference type="EMBL" id="MBC6993220.1"/>
    </source>
</evidence>
<gene>
    <name evidence="1" type="ORF">H9S92_03535</name>
</gene>
<keyword evidence="2" id="KW-1185">Reference proteome</keyword>
<dbReference type="AlphaFoldDB" id="A0A923T6A6"/>
<reference evidence="1" key="1">
    <citation type="submission" date="2020-08" db="EMBL/GenBank/DDBJ databases">
        <title>Lewinella bacteria from marine environments.</title>
        <authorList>
            <person name="Zhong Y."/>
        </authorList>
    </citation>
    <scope>NUCLEOTIDE SEQUENCE</scope>
    <source>
        <strain evidence="1">KCTC 42187</strain>
    </source>
</reference>
<dbReference type="RefSeq" id="WP_187465337.1">
    <property type="nucleotide sequence ID" value="NZ_JACSIT010000061.1"/>
</dbReference>